<organism evidence="6 7">
    <name type="scientific">Hydnum rufescens UP504</name>
    <dbReference type="NCBI Taxonomy" id="1448309"/>
    <lineage>
        <taxon>Eukaryota</taxon>
        <taxon>Fungi</taxon>
        <taxon>Dikarya</taxon>
        <taxon>Basidiomycota</taxon>
        <taxon>Agaricomycotina</taxon>
        <taxon>Agaricomycetes</taxon>
        <taxon>Cantharellales</taxon>
        <taxon>Hydnaceae</taxon>
        <taxon>Hydnum</taxon>
    </lineage>
</organism>
<dbReference type="Proteomes" id="UP000886523">
    <property type="component" value="Unassembled WGS sequence"/>
</dbReference>
<dbReference type="InterPro" id="IPR039997">
    <property type="entry name" value="TFE"/>
</dbReference>
<feature type="compositionally biased region" description="Low complexity" evidence="4">
    <location>
        <begin position="1"/>
        <end position="17"/>
    </location>
</feature>
<evidence type="ECO:0000259" key="5">
    <source>
        <dbReference type="PROSITE" id="PS51344"/>
    </source>
</evidence>
<dbReference type="PANTHER" id="PTHR13097:SF7">
    <property type="entry name" value="GENERAL TRANSCRIPTION FACTOR IIE SUBUNIT 1"/>
    <property type="match status" value="1"/>
</dbReference>
<keyword evidence="3" id="KW-0804">Transcription</keyword>
<evidence type="ECO:0000313" key="6">
    <source>
        <dbReference type="EMBL" id="KAF9517680.1"/>
    </source>
</evidence>
<evidence type="ECO:0000256" key="3">
    <source>
        <dbReference type="ARBA" id="ARBA00023163"/>
    </source>
</evidence>
<name>A0A9P6B688_9AGAM</name>
<dbReference type="AlphaFoldDB" id="A0A9P6B688"/>
<dbReference type="OrthoDB" id="361102at2759"/>
<gene>
    <name evidence="6" type="ORF">BS47DRAFT_1290653</name>
</gene>
<evidence type="ECO:0000313" key="7">
    <source>
        <dbReference type="Proteomes" id="UP000886523"/>
    </source>
</evidence>
<evidence type="ECO:0000256" key="4">
    <source>
        <dbReference type="SAM" id="MobiDB-lite"/>
    </source>
</evidence>
<dbReference type="SMART" id="SM00531">
    <property type="entry name" value="TFIIE"/>
    <property type="match status" value="1"/>
</dbReference>
<reference evidence="6" key="1">
    <citation type="journal article" date="2020" name="Nat. Commun.">
        <title>Large-scale genome sequencing of mycorrhizal fungi provides insights into the early evolution of symbiotic traits.</title>
        <authorList>
            <person name="Miyauchi S."/>
            <person name="Kiss E."/>
            <person name="Kuo A."/>
            <person name="Drula E."/>
            <person name="Kohler A."/>
            <person name="Sanchez-Garcia M."/>
            <person name="Morin E."/>
            <person name="Andreopoulos B."/>
            <person name="Barry K.W."/>
            <person name="Bonito G."/>
            <person name="Buee M."/>
            <person name="Carver A."/>
            <person name="Chen C."/>
            <person name="Cichocki N."/>
            <person name="Clum A."/>
            <person name="Culley D."/>
            <person name="Crous P.W."/>
            <person name="Fauchery L."/>
            <person name="Girlanda M."/>
            <person name="Hayes R.D."/>
            <person name="Keri Z."/>
            <person name="LaButti K."/>
            <person name="Lipzen A."/>
            <person name="Lombard V."/>
            <person name="Magnuson J."/>
            <person name="Maillard F."/>
            <person name="Murat C."/>
            <person name="Nolan M."/>
            <person name="Ohm R.A."/>
            <person name="Pangilinan J."/>
            <person name="Pereira M.F."/>
            <person name="Perotto S."/>
            <person name="Peter M."/>
            <person name="Pfister S."/>
            <person name="Riley R."/>
            <person name="Sitrit Y."/>
            <person name="Stielow J.B."/>
            <person name="Szollosi G."/>
            <person name="Zifcakova L."/>
            <person name="Stursova M."/>
            <person name="Spatafora J.W."/>
            <person name="Tedersoo L."/>
            <person name="Vaario L.M."/>
            <person name="Yamada A."/>
            <person name="Yan M."/>
            <person name="Wang P."/>
            <person name="Xu J."/>
            <person name="Bruns T."/>
            <person name="Baldrian P."/>
            <person name="Vilgalys R."/>
            <person name="Dunand C."/>
            <person name="Henrissat B."/>
            <person name="Grigoriev I.V."/>
            <person name="Hibbett D."/>
            <person name="Nagy L.G."/>
            <person name="Martin F.M."/>
        </authorList>
    </citation>
    <scope>NUCLEOTIDE SEQUENCE</scope>
    <source>
        <strain evidence="6">UP504</strain>
    </source>
</reference>
<dbReference type="GO" id="GO:0006367">
    <property type="term" value="P:transcription initiation at RNA polymerase II promoter"/>
    <property type="evidence" value="ECO:0007669"/>
    <property type="project" value="InterPro"/>
</dbReference>
<sequence>MTDTRNTTAANAPNNRAGKLDDAQRHTLRSLVQHVGRAFYDVEQVVALDQLAKHDVLKDEDLATRIGANLKETSKRLASLVNARLVCCHSQNEQKDPTTNRSSVRKYYYIDYPQFCNLVKWGIADMRRNIDDKLRNELANKGWVCPRCRTSFGMLDADRLLDTDRGSLFCDQCGTEVVNNVESEDANNGRQDRMQRFNAATEWIRALLKKIDDVVLPVFDVQDWVRKNAIASHAAALAASSANGTSSGPGAAGGQSVNDGLAIAGAHGTNAPQVQKVSVEIIDEKDSEARRRALELEAQSKRQQNALPSWHTHSTISGHATSLGLNDPSSSALPPGTMSLFTIADEGEKNEDVKPDVLKDQRADYYARYYAELQEKHAREATNDTAENNDGSDYDDNNGFAPTSGTLRKRGRERDDEGDEENGTGIEGESLGADVTAGGGSRSGVIVYVNGVPMDVNDVTDDHHEQMTPDEYEAYFQALGAM</sequence>
<protein>
    <recommendedName>
        <fullName evidence="5">HTH TFE/IIEalpha-type domain-containing protein</fullName>
    </recommendedName>
</protein>
<dbReference type="InterPro" id="IPR024550">
    <property type="entry name" value="TFIIEa/SarR/Rpc3_HTH_dom"/>
</dbReference>
<keyword evidence="7" id="KW-1185">Reference proteome</keyword>
<dbReference type="Gene3D" id="3.30.40.10">
    <property type="entry name" value="Zinc/RING finger domain, C3HC4 (zinc finger)"/>
    <property type="match status" value="1"/>
</dbReference>
<accession>A0A9P6B688</accession>
<dbReference type="SUPFAM" id="SSF57783">
    <property type="entry name" value="Zinc beta-ribbon"/>
    <property type="match status" value="1"/>
</dbReference>
<comment type="caution">
    <text evidence="6">The sequence shown here is derived from an EMBL/GenBank/DDBJ whole genome shotgun (WGS) entry which is preliminary data.</text>
</comment>
<feature type="region of interest" description="Disordered" evidence="4">
    <location>
        <begin position="379"/>
        <end position="439"/>
    </location>
</feature>
<proteinExistence type="inferred from homology"/>
<feature type="region of interest" description="Disordered" evidence="4">
    <location>
        <begin position="1"/>
        <end position="23"/>
    </location>
</feature>
<feature type="domain" description="HTH TFE/IIEalpha-type" evidence="5">
    <location>
        <begin position="28"/>
        <end position="120"/>
    </location>
</feature>
<feature type="region of interest" description="Disordered" evidence="4">
    <location>
        <begin position="302"/>
        <end position="322"/>
    </location>
</feature>
<evidence type="ECO:0000256" key="1">
    <source>
        <dbReference type="ARBA" id="ARBA00008947"/>
    </source>
</evidence>
<dbReference type="GO" id="GO:0005673">
    <property type="term" value="C:transcription factor TFIIE complex"/>
    <property type="evidence" value="ECO:0007669"/>
    <property type="project" value="TreeGrafter"/>
</dbReference>
<dbReference type="Pfam" id="PF02002">
    <property type="entry name" value="TFIIE_alpha"/>
    <property type="match status" value="1"/>
</dbReference>
<keyword evidence="2" id="KW-0805">Transcription regulation</keyword>
<dbReference type="PROSITE" id="PS51344">
    <property type="entry name" value="HTH_TFE_IIE"/>
    <property type="match status" value="1"/>
</dbReference>
<dbReference type="InterPro" id="IPR013083">
    <property type="entry name" value="Znf_RING/FYVE/PHD"/>
</dbReference>
<dbReference type="InterPro" id="IPR002853">
    <property type="entry name" value="TFIIE_asu"/>
</dbReference>
<comment type="similarity">
    <text evidence="1">Belongs to the TFIIE alpha subunit family.</text>
</comment>
<dbReference type="InterPro" id="IPR017919">
    <property type="entry name" value="TFIIE/TFIIEa_HTH"/>
</dbReference>
<dbReference type="EMBL" id="MU128930">
    <property type="protein sequence ID" value="KAF9517680.1"/>
    <property type="molecule type" value="Genomic_DNA"/>
</dbReference>
<evidence type="ECO:0000256" key="2">
    <source>
        <dbReference type="ARBA" id="ARBA00023015"/>
    </source>
</evidence>
<dbReference type="PANTHER" id="PTHR13097">
    <property type="entry name" value="TRANSCRIPTION INITIATION FACTOR IIE, ALPHA SUBUNIT"/>
    <property type="match status" value="1"/>
</dbReference>